<feature type="signal peptide" evidence="13">
    <location>
        <begin position="1"/>
        <end position="28"/>
    </location>
</feature>
<evidence type="ECO:0000313" key="15">
    <source>
        <dbReference type="EMBL" id="MCO6161006.1"/>
    </source>
</evidence>
<evidence type="ECO:0000256" key="2">
    <source>
        <dbReference type="ARBA" id="ARBA00022448"/>
    </source>
</evidence>
<proteinExistence type="inferred from homology"/>
<dbReference type="PANTHER" id="PTHR32552:SF81">
    <property type="entry name" value="TONB-DEPENDENT OUTER MEMBRANE RECEPTOR"/>
    <property type="match status" value="1"/>
</dbReference>
<sequence length="712" mass="77853">MSQPERSTLGMRCLFLYAFKSLAGSAGAALWTTDALAAPSEVSPENSTKQHPTAKIAKSDKARIAKPNNGEAMESIVVVGQTLDRLQNTNSAVTVLRHLDASDYRSLYDVVNRVPNMIGNAADIPTIRGMTGSGAAGGIFSLMSGSRPRTATIIDGLPETYSGQRYVDAGTWDMDQVSVLRGPQATTQGRNAIGGAITLNSKAPTQYWDAAVRGGYESAGSKGVFAGMVSGPIIKDELAFRLTADGTRGDSYIRYPGKGWPFDPSEVSQTSLRGKLLWTPKVLPKLSVTLMGWHREQHGEYLYIANGPDLFRFRFDNPDMNTRVSDSSIDQASLRAGYKISPALTNELTYGHVWYDAAFNQSDYLGSANSLGHLKLTEQNNTVEDRLVLAPEHSRFNGVAGFYYFNRDQNIRSDMGVNGPDSERTYAGYVDGTLHLIGGLSLIAGARVEREEQQRNVALSWGKVALNAGTTMFLPKGGLSYTFTPVTSASFTVRRGYNPGGGAIDWDKGTYYQYGKETVTTYELGGHTELLHRKVSLNTNLFYNDYHGYQDLLNYTFVNIPHGRSLGLELEAIYHVTKTLEFFGGLGLLDTKILDAPAAYQSVVGKKFSNAPSATLNIGVEKRFHNGLFMGANFNRVGSYSSQVESGTGVYGGDYNVLNANIGYRTRHYAIRFYSKNLTNEHILYSGRTNWAGLQAQVGQPRAFGFTVEGRL</sequence>
<keyword evidence="13" id="KW-0732">Signal</keyword>
<evidence type="ECO:0000313" key="16">
    <source>
        <dbReference type="Proteomes" id="UP001523401"/>
    </source>
</evidence>
<evidence type="ECO:0000259" key="14">
    <source>
        <dbReference type="Pfam" id="PF07715"/>
    </source>
</evidence>
<evidence type="ECO:0000256" key="5">
    <source>
        <dbReference type="ARBA" id="ARBA00022692"/>
    </source>
</evidence>
<dbReference type="PANTHER" id="PTHR32552">
    <property type="entry name" value="FERRICHROME IRON RECEPTOR-RELATED"/>
    <property type="match status" value="1"/>
</dbReference>
<reference evidence="15 16" key="1">
    <citation type="submission" date="2022-06" db="EMBL/GenBank/DDBJ databases">
        <title>Whole-genome of Asaia lannensis strain LMG 27011T.</title>
        <authorList>
            <person name="Sombolestani A."/>
        </authorList>
    </citation>
    <scope>NUCLEOTIDE SEQUENCE [LARGE SCALE GENOMIC DNA]</scope>
    <source>
        <strain evidence="15 16">NBRC 102526</strain>
    </source>
</reference>
<evidence type="ECO:0000256" key="8">
    <source>
        <dbReference type="ARBA" id="ARBA00023077"/>
    </source>
</evidence>
<evidence type="ECO:0000256" key="7">
    <source>
        <dbReference type="ARBA" id="ARBA00023065"/>
    </source>
</evidence>
<dbReference type="RefSeq" id="WP_252849991.1">
    <property type="nucleotide sequence ID" value="NZ_BAPW01000008.1"/>
</dbReference>
<keyword evidence="4" id="KW-0410">Iron transport</keyword>
<comment type="caution">
    <text evidence="15">The sequence shown here is derived from an EMBL/GenBank/DDBJ whole genome shotgun (WGS) entry which is preliminary data.</text>
</comment>
<protein>
    <submittedName>
        <fullName evidence="15">TonB-dependent receptor</fullName>
    </submittedName>
</protein>
<keyword evidence="7" id="KW-0406">Ion transport</keyword>
<accession>A0ABT1CJG1</accession>
<dbReference type="Pfam" id="PF07715">
    <property type="entry name" value="Plug"/>
    <property type="match status" value="1"/>
</dbReference>
<keyword evidence="9 11" id="KW-0472">Membrane</keyword>
<evidence type="ECO:0000256" key="1">
    <source>
        <dbReference type="ARBA" id="ARBA00004571"/>
    </source>
</evidence>
<keyword evidence="3 11" id="KW-1134">Transmembrane beta strand</keyword>
<dbReference type="PROSITE" id="PS52016">
    <property type="entry name" value="TONB_DEPENDENT_REC_3"/>
    <property type="match status" value="1"/>
</dbReference>
<keyword evidence="6" id="KW-0408">Iron</keyword>
<dbReference type="InterPro" id="IPR036942">
    <property type="entry name" value="Beta-barrel_TonB_sf"/>
</dbReference>
<evidence type="ECO:0000256" key="6">
    <source>
        <dbReference type="ARBA" id="ARBA00023004"/>
    </source>
</evidence>
<evidence type="ECO:0000256" key="3">
    <source>
        <dbReference type="ARBA" id="ARBA00022452"/>
    </source>
</evidence>
<keyword evidence="8" id="KW-0798">TonB box</keyword>
<feature type="domain" description="TonB-dependent receptor plug" evidence="14">
    <location>
        <begin position="87"/>
        <end position="196"/>
    </location>
</feature>
<organism evidence="15 16">
    <name type="scientific">Asaia lannensis NBRC 102526</name>
    <dbReference type="NCBI Taxonomy" id="1307926"/>
    <lineage>
        <taxon>Bacteria</taxon>
        <taxon>Pseudomonadati</taxon>
        <taxon>Pseudomonadota</taxon>
        <taxon>Alphaproteobacteria</taxon>
        <taxon>Acetobacterales</taxon>
        <taxon>Acetobacteraceae</taxon>
        <taxon>Asaia</taxon>
    </lineage>
</organism>
<evidence type="ECO:0000256" key="12">
    <source>
        <dbReference type="SAM" id="MobiDB-lite"/>
    </source>
</evidence>
<feature type="chain" id="PRO_5046860704" evidence="13">
    <location>
        <begin position="29"/>
        <end position="712"/>
    </location>
</feature>
<evidence type="ECO:0000256" key="4">
    <source>
        <dbReference type="ARBA" id="ARBA00022496"/>
    </source>
</evidence>
<keyword evidence="16" id="KW-1185">Reference proteome</keyword>
<name>A0ABT1CJG1_9PROT</name>
<dbReference type="InterPro" id="IPR039426">
    <property type="entry name" value="TonB-dep_rcpt-like"/>
</dbReference>
<dbReference type="Proteomes" id="UP001523401">
    <property type="component" value="Unassembled WGS sequence"/>
</dbReference>
<dbReference type="InterPro" id="IPR012910">
    <property type="entry name" value="Plug_dom"/>
</dbReference>
<dbReference type="Gene3D" id="2.40.170.20">
    <property type="entry name" value="TonB-dependent receptor, beta-barrel domain"/>
    <property type="match status" value="1"/>
</dbReference>
<gene>
    <name evidence="15" type="ORF">NF685_13275</name>
</gene>
<comment type="similarity">
    <text evidence="11">Belongs to the TonB-dependent receptor family.</text>
</comment>
<feature type="region of interest" description="Disordered" evidence="12">
    <location>
        <begin position="40"/>
        <end position="62"/>
    </location>
</feature>
<evidence type="ECO:0000256" key="10">
    <source>
        <dbReference type="ARBA" id="ARBA00023237"/>
    </source>
</evidence>
<keyword evidence="5 11" id="KW-0812">Transmembrane</keyword>
<evidence type="ECO:0000256" key="13">
    <source>
        <dbReference type="SAM" id="SignalP"/>
    </source>
</evidence>
<keyword evidence="2 11" id="KW-0813">Transport</keyword>
<dbReference type="EMBL" id="JAMXQU010000013">
    <property type="protein sequence ID" value="MCO6161006.1"/>
    <property type="molecule type" value="Genomic_DNA"/>
</dbReference>
<keyword evidence="10 11" id="KW-0998">Cell outer membrane</keyword>
<keyword evidence="15" id="KW-0675">Receptor</keyword>
<comment type="subcellular location">
    <subcellularLocation>
        <location evidence="1 11">Cell outer membrane</location>
        <topology evidence="1 11">Multi-pass membrane protein</topology>
    </subcellularLocation>
</comment>
<evidence type="ECO:0000256" key="9">
    <source>
        <dbReference type="ARBA" id="ARBA00023136"/>
    </source>
</evidence>
<evidence type="ECO:0000256" key="11">
    <source>
        <dbReference type="PROSITE-ProRule" id="PRU01360"/>
    </source>
</evidence>
<dbReference type="SUPFAM" id="SSF56935">
    <property type="entry name" value="Porins"/>
    <property type="match status" value="1"/>
</dbReference>